<dbReference type="InterPro" id="IPR030411">
    <property type="entry name" value="Sp140_Bromo"/>
</dbReference>
<evidence type="ECO:0000256" key="4">
    <source>
        <dbReference type="ARBA" id="ARBA00022833"/>
    </source>
</evidence>
<feature type="region of interest" description="Disordered" evidence="8">
    <location>
        <begin position="306"/>
        <end position="328"/>
    </location>
</feature>
<feature type="compositionally biased region" description="Basic residues" evidence="8">
    <location>
        <begin position="405"/>
        <end position="419"/>
    </location>
</feature>
<accession>A0A3Q0EC90</accession>
<feature type="compositionally biased region" description="Polar residues" evidence="8">
    <location>
        <begin position="147"/>
        <end position="162"/>
    </location>
</feature>
<organism evidence="11 12">
    <name type="scientific">Carlito syrichta</name>
    <name type="common">Philippine tarsier</name>
    <name type="synonym">Tarsius syrichta</name>
    <dbReference type="NCBI Taxonomy" id="1868482"/>
    <lineage>
        <taxon>Eukaryota</taxon>
        <taxon>Metazoa</taxon>
        <taxon>Chordata</taxon>
        <taxon>Craniata</taxon>
        <taxon>Vertebrata</taxon>
        <taxon>Euteleostomi</taxon>
        <taxon>Mammalia</taxon>
        <taxon>Eutheria</taxon>
        <taxon>Euarchontoglires</taxon>
        <taxon>Primates</taxon>
        <taxon>Haplorrhini</taxon>
        <taxon>Tarsiiformes</taxon>
        <taxon>Tarsiidae</taxon>
        <taxon>Carlito</taxon>
    </lineage>
</organism>
<dbReference type="Gene3D" id="1.20.920.10">
    <property type="entry name" value="Bromodomain-like"/>
    <property type="match status" value="1"/>
</dbReference>
<dbReference type="PROSITE" id="PS01359">
    <property type="entry name" value="ZF_PHD_1"/>
    <property type="match status" value="1"/>
</dbReference>
<dbReference type="SUPFAM" id="SSF47370">
    <property type="entry name" value="Bromodomain"/>
    <property type="match status" value="1"/>
</dbReference>
<protein>
    <submittedName>
        <fullName evidence="12">Nuclear body protein SP140-like</fullName>
    </submittedName>
</protein>
<keyword evidence="2" id="KW-0479">Metal-binding</keyword>
<dbReference type="Pfam" id="PF01342">
    <property type="entry name" value="SAND"/>
    <property type="match status" value="1"/>
</dbReference>
<dbReference type="GeneID" id="103267340"/>
<dbReference type="InterPro" id="IPR013083">
    <property type="entry name" value="Znf_RING/FYVE/PHD"/>
</dbReference>
<feature type="region of interest" description="Disordered" evidence="8">
    <location>
        <begin position="400"/>
        <end position="419"/>
    </location>
</feature>
<dbReference type="GO" id="GO:0006952">
    <property type="term" value="P:defense response"/>
    <property type="evidence" value="ECO:0007669"/>
    <property type="project" value="UniProtKB-ARBA"/>
</dbReference>
<dbReference type="FunFam" id="3.30.40.10:FF:000294">
    <property type="entry name" value="Nuclear autoantigen Sp-100"/>
    <property type="match status" value="1"/>
</dbReference>
<evidence type="ECO:0000256" key="1">
    <source>
        <dbReference type="ARBA" id="ARBA00022553"/>
    </source>
</evidence>
<dbReference type="PANTHER" id="PTHR46386:SF8">
    <property type="entry name" value="NUCLEAR BODY PROTEIN SP140"/>
    <property type="match status" value="1"/>
</dbReference>
<keyword evidence="6" id="KW-0238">DNA-binding</keyword>
<dbReference type="InterPro" id="IPR043563">
    <property type="entry name" value="Sp110/Sp140/Sp140L-like"/>
</dbReference>
<dbReference type="InterPro" id="IPR000770">
    <property type="entry name" value="SAND_dom"/>
</dbReference>
<evidence type="ECO:0000256" key="3">
    <source>
        <dbReference type="ARBA" id="ARBA00022771"/>
    </source>
</evidence>
<evidence type="ECO:0000256" key="2">
    <source>
        <dbReference type="ARBA" id="ARBA00022723"/>
    </source>
</evidence>
<evidence type="ECO:0000313" key="11">
    <source>
        <dbReference type="Proteomes" id="UP000189704"/>
    </source>
</evidence>
<dbReference type="InterPro" id="IPR001965">
    <property type="entry name" value="Znf_PHD"/>
</dbReference>
<dbReference type="GO" id="GO:0005737">
    <property type="term" value="C:cytoplasm"/>
    <property type="evidence" value="ECO:0007669"/>
    <property type="project" value="UniProtKB-ARBA"/>
</dbReference>
<feature type="domain" description="PHD-type" evidence="9">
    <location>
        <begin position="636"/>
        <end position="682"/>
    </location>
</feature>
<feature type="region of interest" description="Disordered" evidence="8">
    <location>
        <begin position="140"/>
        <end position="162"/>
    </location>
</feature>
<dbReference type="Gene3D" id="3.10.390.10">
    <property type="entry name" value="SAND domain-like"/>
    <property type="match status" value="1"/>
</dbReference>
<feature type="non-terminal residue" evidence="12">
    <location>
        <position position="1"/>
    </location>
</feature>
<dbReference type="STRING" id="1868482.ENSTSYP00000014687"/>
<evidence type="ECO:0000256" key="8">
    <source>
        <dbReference type="SAM" id="MobiDB-lite"/>
    </source>
</evidence>
<dbReference type="GO" id="GO:0008270">
    <property type="term" value="F:zinc ion binding"/>
    <property type="evidence" value="ECO:0007669"/>
    <property type="project" value="UniProtKB-KW"/>
</dbReference>
<evidence type="ECO:0000313" key="12">
    <source>
        <dbReference type="RefSeq" id="XP_021571678.1"/>
    </source>
</evidence>
<dbReference type="SUPFAM" id="SSF57903">
    <property type="entry name" value="FYVE/PHD zinc finger"/>
    <property type="match status" value="1"/>
</dbReference>
<dbReference type="AlphaFoldDB" id="A0A3Q0EC90"/>
<dbReference type="InterPro" id="IPR019787">
    <property type="entry name" value="Znf_PHD-finger"/>
</dbReference>
<evidence type="ECO:0000256" key="5">
    <source>
        <dbReference type="ARBA" id="ARBA00023117"/>
    </source>
</evidence>
<keyword evidence="11" id="KW-1185">Reference proteome</keyword>
<dbReference type="InterPro" id="IPR019786">
    <property type="entry name" value="Zinc_finger_PHD-type_CS"/>
</dbReference>
<dbReference type="PROSITE" id="PS50016">
    <property type="entry name" value="ZF_PHD_2"/>
    <property type="match status" value="1"/>
</dbReference>
<dbReference type="PANTHER" id="PTHR46386">
    <property type="entry name" value="NUCLEAR BODY PROTEIN SP140"/>
    <property type="match status" value="1"/>
</dbReference>
<dbReference type="InterPro" id="IPR001487">
    <property type="entry name" value="Bromodomain"/>
</dbReference>
<dbReference type="CDD" id="cd05501">
    <property type="entry name" value="Bromo_SP100C_like"/>
    <property type="match status" value="1"/>
</dbReference>
<proteinExistence type="predicted"/>
<gene>
    <name evidence="12" type="primary">LOC103267340</name>
</gene>
<dbReference type="CDD" id="cd15626">
    <property type="entry name" value="PHD_SP110_140"/>
    <property type="match status" value="1"/>
</dbReference>
<dbReference type="InterPro" id="IPR036427">
    <property type="entry name" value="Bromodomain-like_sf"/>
</dbReference>
<dbReference type="SMART" id="SM00258">
    <property type="entry name" value="SAND"/>
    <property type="match status" value="1"/>
</dbReference>
<dbReference type="SMART" id="SM00297">
    <property type="entry name" value="BROMO"/>
    <property type="match status" value="1"/>
</dbReference>
<keyword evidence="4" id="KW-0862">Zinc</keyword>
<dbReference type="Pfam" id="PF00439">
    <property type="entry name" value="Bromodomain"/>
    <property type="match status" value="1"/>
</dbReference>
<dbReference type="Gene3D" id="3.30.40.10">
    <property type="entry name" value="Zinc/RING finger domain, C3HC4 (zinc finger)"/>
    <property type="match status" value="1"/>
</dbReference>
<dbReference type="SUPFAM" id="SSF63763">
    <property type="entry name" value="SAND domain-like"/>
    <property type="match status" value="1"/>
</dbReference>
<dbReference type="FunFam" id="1.20.920.10:FF:000028">
    <property type="entry name" value="Nuclear autoantigen Sp-100"/>
    <property type="match status" value="1"/>
</dbReference>
<keyword evidence="5" id="KW-0103">Bromodomain</keyword>
<evidence type="ECO:0000256" key="7">
    <source>
        <dbReference type="PROSITE-ProRule" id="PRU00146"/>
    </source>
</evidence>
<sequence>SRESTLQIDEEESEEMPELLAYNTEVFREYALQIDEEESEEMPNLLAYNSEEYINVCHNLHDAAEPQEALSTTPRHGSVSCERVALQRTNGENAEEMPKWPPGGEGVSKEFALQVDEEESEEMPELLAYNREVDSNVDNDIHDVSEPQETLNSSPGHGPVSSEQVALQETNEEDAEEIPKWPPGCEGVSREFALEIDKEELEAMLKLLAYNREEDSNVCHDKSDREELQETLSSPPEHGPVSSEQVALHGTNGEDAEEIPKGPPCGEGVSREFALQIGEEKSEEMPELLVYNREASVSCEQVALQQSNGEDVDEIPKWPPGDGEVSGKLEDRQMNKEGQSTDLTSRLLHCEGPGAEQPGFGNEKCSCVMCFSKDGPESPEARIEIGQVCGTTDTVDIGSNSTLGKARRKRRKKKGHSWTRIKRRWQEKIQQKDHNQAGDQRVLSKRKKNMKMQGRAKIADGEEKVNAHFRLSDTLLLALDCSPNYQVVWLADCFFFSISNGSLDKIDQSDKAMLRKKKASSKHRDETVDFQALLLPVTCGKVKGILHKKKLKRGVLVKSIQSEDGNWFTPKEFEIKGGYARAKKWRLSLRCGGYPLQWLMEKKFLPNPPRTYCRKNKWRIWTSHSNTLVNPCKRNLDECEVCRDGGTLFCCDTCPRVFHKECHIPAVETGRTPWSCIFCRMKEFSGSQQHHRESEVLERQMQREEQLKCEFILLKVYCCSESSFFAKIPYYYYIGEACQGLKEHMWLDKIKKKLDEQGYTQVERFVRDMRLIFQNHRASYKSNDFGQMGLRLEAEFEKNFKEVFAIQETNGNS</sequence>
<dbReference type="InterPro" id="IPR010919">
    <property type="entry name" value="SAND-like_dom_sf"/>
</dbReference>
<evidence type="ECO:0000256" key="6">
    <source>
        <dbReference type="ARBA" id="ARBA00023125"/>
    </source>
</evidence>
<dbReference type="InterPro" id="IPR011011">
    <property type="entry name" value="Znf_FYVE_PHD"/>
</dbReference>
<feature type="domain" description="SAND" evidence="10">
    <location>
        <begin position="525"/>
        <end position="606"/>
    </location>
</feature>
<dbReference type="OrthoDB" id="1870062at2759"/>
<dbReference type="FunFam" id="3.10.390.10:FF:000005">
    <property type="entry name" value="SP140 nuclear body protein"/>
    <property type="match status" value="1"/>
</dbReference>
<dbReference type="KEGG" id="csyr:103267340"/>
<keyword evidence="1" id="KW-0597">Phosphoprotein</keyword>
<name>A0A3Q0EC90_CARSF</name>
<dbReference type="GO" id="GO:0000981">
    <property type="term" value="F:DNA-binding transcription factor activity, RNA polymerase II-specific"/>
    <property type="evidence" value="ECO:0007669"/>
    <property type="project" value="TreeGrafter"/>
</dbReference>
<feature type="region of interest" description="Disordered" evidence="8">
    <location>
        <begin position="215"/>
        <end position="267"/>
    </location>
</feature>
<evidence type="ECO:0000259" key="9">
    <source>
        <dbReference type="PROSITE" id="PS50016"/>
    </source>
</evidence>
<dbReference type="SMART" id="SM00249">
    <property type="entry name" value="PHD"/>
    <property type="match status" value="1"/>
</dbReference>
<dbReference type="Proteomes" id="UP000189704">
    <property type="component" value="Unplaced"/>
</dbReference>
<dbReference type="PROSITE" id="PS50864">
    <property type="entry name" value="SAND"/>
    <property type="match status" value="1"/>
</dbReference>
<dbReference type="GO" id="GO:0003677">
    <property type="term" value="F:DNA binding"/>
    <property type="evidence" value="ECO:0007669"/>
    <property type="project" value="UniProtKB-KW"/>
</dbReference>
<dbReference type="GO" id="GO:0005730">
    <property type="term" value="C:nucleolus"/>
    <property type="evidence" value="ECO:0007669"/>
    <property type="project" value="UniProtKB-ARBA"/>
</dbReference>
<dbReference type="RefSeq" id="XP_021571678.1">
    <property type="nucleotide sequence ID" value="XM_021716003.1"/>
</dbReference>
<reference evidence="12" key="1">
    <citation type="submission" date="2025-08" db="UniProtKB">
        <authorList>
            <consortium name="RefSeq"/>
        </authorList>
    </citation>
    <scope>IDENTIFICATION</scope>
</reference>
<keyword evidence="3 7" id="KW-0863">Zinc-finger</keyword>
<feature type="compositionally biased region" description="Basic and acidic residues" evidence="8">
    <location>
        <begin position="215"/>
        <end position="228"/>
    </location>
</feature>
<evidence type="ECO:0000259" key="10">
    <source>
        <dbReference type="PROSITE" id="PS50864"/>
    </source>
</evidence>